<keyword evidence="3" id="KW-1185">Reference proteome</keyword>
<keyword evidence="1" id="KW-0732">Signal</keyword>
<name>A0A9W9A582_9AGAR</name>
<feature type="signal peptide" evidence="1">
    <location>
        <begin position="1"/>
        <end position="27"/>
    </location>
</feature>
<evidence type="ECO:0000313" key="2">
    <source>
        <dbReference type="EMBL" id="KAJ4473087.1"/>
    </source>
</evidence>
<feature type="chain" id="PRO_5040936084" evidence="1">
    <location>
        <begin position="28"/>
        <end position="228"/>
    </location>
</feature>
<gene>
    <name evidence="2" type="ORF">J3R30DRAFT_3406857</name>
</gene>
<organism evidence="2 3">
    <name type="scientific">Lentinula aciculospora</name>
    <dbReference type="NCBI Taxonomy" id="153920"/>
    <lineage>
        <taxon>Eukaryota</taxon>
        <taxon>Fungi</taxon>
        <taxon>Dikarya</taxon>
        <taxon>Basidiomycota</taxon>
        <taxon>Agaricomycotina</taxon>
        <taxon>Agaricomycetes</taxon>
        <taxon>Agaricomycetidae</taxon>
        <taxon>Agaricales</taxon>
        <taxon>Marasmiineae</taxon>
        <taxon>Omphalotaceae</taxon>
        <taxon>Lentinula</taxon>
    </lineage>
</organism>
<protein>
    <submittedName>
        <fullName evidence="2">Uncharacterized protein</fullName>
    </submittedName>
</protein>
<sequence length="228" mass="25899">MVLSITILTAFLAVGTTFVLAVPIAEAFPNALVARALPDQARSGEHSRRAAGGGLRSGNAYQEPCMILLCPFIFVLLSNVSLGKHSVSCLEVPIDPQIQEMIYKLEAKGDSTYKDNLSQAVHKLQDTSATDEQREASKNVITKLYRENIRFLLLRPKIYKLLQSNYYIKTKRGLANKKLLEEIMEKLQNPSTTAQYIDDREILVDQMTQEKEKWVYFFIYFIDLLSIF</sequence>
<dbReference type="AlphaFoldDB" id="A0A9W9A582"/>
<comment type="caution">
    <text evidence="2">The sequence shown here is derived from an EMBL/GenBank/DDBJ whole genome shotgun (WGS) entry which is preliminary data.</text>
</comment>
<evidence type="ECO:0000256" key="1">
    <source>
        <dbReference type="SAM" id="SignalP"/>
    </source>
</evidence>
<dbReference type="EMBL" id="JAOTPV010000018">
    <property type="protein sequence ID" value="KAJ4473087.1"/>
    <property type="molecule type" value="Genomic_DNA"/>
</dbReference>
<evidence type="ECO:0000313" key="3">
    <source>
        <dbReference type="Proteomes" id="UP001150266"/>
    </source>
</evidence>
<accession>A0A9W9A582</accession>
<proteinExistence type="predicted"/>
<dbReference type="Proteomes" id="UP001150266">
    <property type="component" value="Unassembled WGS sequence"/>
</dbReference>
<reference evidence="2" key="1">
    <citation type="submission" date="2022-08" db="EMBL/GenBank/DDBJ databases">
        <title>A Global Phylogenomic Analysis of the Shiitake Genus Lentinula.</title>
        <authorList>
            <consortium name="DOE Joint Genome Institute"/>
            <person name="Sierra-Patev S."/>
            <person name="Min B."/>
            <person name="Naranjo-Ortiz M."/>
            <person name="Looney B."/>
            <person name="Konkel Z."/>
            <person name="Slot J.C."/>
            <person name="Sakamoto Y."/>
            <person name="Steenwyk J.L."/>
            <person name="Rokas A."/>
            <person name="Carro J."/>
            <person name="Camarero S."/>
            <person name="Ferreira P."/>
            <person name="Molpeceres G."/>
            <person name="Ruiz-Duenas F.J."/>
            <person name="Serrano A."/>
            <person name="Henrissat B."/>
            <person name="Drula E."/>
            <person name="Hughes K.W."/>
            <person name="Mata J.L."/>
            <person name="Ishikawa N.K."/>
            <person name="Vargas-Isla R."/>
            <person name="Ushijima S."/>
            <person name="Smith C.A."/>
            <person name="Ahrendt S."/>
            <person name="Andreopoulos W."/>
            <person name="He G."/>
            <person name="Labutti K."/>
            <person name="Lipzen A."/>
            <person name="Ng V."/>
            <person name="Riley R."/>
            <person name="Sandor L."/>
            <person name="Barry K."/>
            <person name="Martinez A.T."/>
            <person name="Xiao Y."/>
            <person name="Gibbons J.G."/>
            <person name="Terashima K."/>
            <person name="Grigoriev I.V."/>
            <person name="Hibbett D.S."/>
        </authorList>
    </citation>
    <scope>NUCLEOTIDE SEQUENCE</scope>
    <source>
        <strain evidence="2">JLM2183</strain>
    </source>
</reference>